<gene>
    <name evidence="2" type="ORF">ENJ46_06020</name>
</gene>
<dbReference type="InterPro" id="IPR032466">
    <property type="entry name" value="Metal_Hydrolase"/>
</dbReference>
<dbReference type="InterPro" id="IPR050378">
    <property type="entry name" value="Metallo-dep_Hydrolases_sf"/>
</dbReference>
<dbReference type="PANTHER" id="PTHR11647">
    <property type="entry name" value="HYDRANTOINASE/DIHYDROPYRIMIDINASE FAMILY MEMBER"/>
    <property type="match status" value="1"/>
</dbReference>
<dbReference type="Gene3D" id="2.30.40.10">
    <property type="entry name" value="Urease, subunit C, domain 1"/>
    <property type="match status" value="1"/>
</dbReference>
<sequence>MFDLKITNGKIYDGDGGKPYTANLAIKDGVIVEIGSCAGDAAREIDAGGLIVTPGFVDLHTHYDGQLSWDEELKPSVNHGVTTIVTGNCGVGFAPCREADREKLIALMEGVEDIPGTALSEGIDWKWESFPEYMQALDAQNHTIDFAVMMPHDPLRVYVMGERALFDQKATDEDIAKMRTLTEEALKAGAVGFSTGRSDAHRSASGEWTPSSEAHVSELVGIAEGLNGFDYGVLHAVNDFDQEREGDQFDQEFDLLEAFFKAAPGHKASMTLMQRDLVPDHWGKIIARAEALQKEGADLRLQAAPRAIGMFLGLQSTFHPLMAFPCYLEIADKPLDERVALMRDPAWKARMLSEKPVKLAGEGTSIPPMADILIAQTEQISAKMFSLDPNGDGKPDYEQGPESSIAAQAKQHGISVWERIYDVLLKDDGKALIYFPIYNYTQMNYDAVHEMFTHPLALPGLSDGGAHVGFICDASFPTYLLSHWTHQKGRRHVPLERAVQMLSADGADYLGLTDRGRLKEGLKADINIIDYEGLDLKVPKMVVDLPAGGQRLLQDVKGYRATFVSGVQVIDNDALTDARPGHLVRMGH</sequence>
<accession>A0A7C3C4W0</accession>
<protein>
    <submittedName>
        <fullName evidence="2">D-aminoacylase</fullName>
    </submittedName>
</protein>
<comment type="caution">
    <text evidence="2">The sequence shown here is derived from an EMBL/GenBank/DDBJ whole genome shotgun (WGS) entry which is preliminary data.</text>
</comment>
<dbReference type="SUPFAM" id="SSF51338">
    <property type="entry name" value="Composite domain of metallo-dependent hydrolases"/>
    <property type="match status" value="2"/>
</dbReference>
<evidence type="ECO:0000313" key="2">
    <source>
        <dbReference type="EMBL" id="HFB55464.1"/>
    </source>
</evidence>
<dbReference type="PANTHER" id="PTHR11647:SF1">
    <property type="entry name" value="COLLAPSIN RESPONSE MEDIATOR PROTEIN"/>
    <property type="match status" value="1"/>
</dbReference>
<dbReference type="GO" id="GO:0005829">
    <property type="term" value="C:cytosol"/>
    <property type="evidence" value="ECO:0007669"/>
    <property type="project" value="TreeGrafter"/>
</dbReference>
<dbReference type="InterPro" id="IPR013108">
    <property type="entry name" value="Amidohydro_3"/>
</dbReference>
<dbReference type="InterPro" id="IPR011059">
    <property type="entry name" value="Metal-dep_hydrolase_composite"/>
</dbReference>
<dbReference type="Gene3D" id="3.20.20.140">
    <property type="entry name" value="Metal-dependent hydrolases"/>
    <property type="match status" value="2"/>
</dbReference>
<dbReference type="AlphaFoldDB" id="A0A7C3C4W0"/>
<dbReference type="GO" id="GO:0016812">
    <property type="term" value="F:hydrolase activity, acting on carbon-nitrogen (but not peptide) bonds, in cyclic amides"/>
    <property type="evidence" value="ECO:0007669"/>
    <property type="project" value="TreeGrafter"/>
</dbReference>
<dbReference type="SUPFAM" id="SSF51556">
    <property type="entry name" value="Metallo-dependent hydrolases"/>
    <property type="match status" value="1"/>
</dbReference>
<organism evidence="2">
    <name type="scientific">Hellea balneolensis</name>
    <dbReference type="NCBI Taxonomy" id="287478"/>
    <lineage>
        <taxon>Bacteria</taxon>
        <taxon>Pseudomonadati</taxon>
        <taxon>Pseudomonadota</taxon>
        <taxon>Alphaproteobacteria</taxon>
        <taxon>Maricaulales</taxon>
        <taxon>Robiginitomaculaceae</taxon>
        <taxon>Hellea</taxon>
    </lineage>
</organism>
<name>A0A7C3C4W0_9PROT</name>
<reference evidence="2" key="1">
    <citation type="journal article" date="2020" name="mSystems">
        <title>Genome- and Community-Level Interaction Insights into Carbon Utilization and Element Cycling Functions of Hydrothermarchaeota in Hydrothermal Sediment.</title>
        <authorList>
            <person name="Zhou Z."/>
            <person name="Liu Y."/>
            <person name="Xu W."/>
            <person name="Pan J."/>
            <person name="Luo Z.H."/>
            <person name="Li M."/>
        </authorList>
    </citation>
    <scope>NUCLEOTIDE SEQUENCE [LARGE SCALE GENOMIC DNA]</scope>
    <source>
        <strain evidence="2">HyVt-489</strain>
    </source>
</reference>
<proteinExistence type="predicted"/>
<dbReference type="Proteomes" id="UP000886042">
    <property type="component" value="Unassembled WGS sequence"/>
</dbReference>
<dbReference type="Pfam" id="PF07969">
    <property type="entry name" value="Amidohydro_3"/>
    <property type="match status" value="1"/>
</dbReference>
<evidence type="ECO:0000259" key="1">
    <source>
        <dbReference type="Pfam" id="PF07969"/>
    </source>
</evidence>
<dbReference type="EMBL" id="DRMN01000391">
    <property type="protein sequence ID" value="HFB55464.1"/>
    <property type="molecule type" value="Genomic_DNA"/>
</dbReference>
<feature type="domain" description="Amidohydrolase 3" evidence="1">
    <location>
        <begin position="43"/>
        <end position="569"/>
    </location>
</feature>